<evidence type="ECO:0000313" key="2">
    <source>
        <dbReference type="Proteomes" id="UP001372338"/>
    </source>
</evidence>
<comment type="caution">
    <text evidence="1">The sequence shown here is derived from an EMBL/GenBank/DDBJ whole genome shotgun (WGS) entry which is preliminary data.</text>
</comment>
<accession>A0AAN9FEX8</accession>
<dbReference type="EMBL" id="JAYWIO010000003">
    <property type="protein sequence ID" value="KAK7274415.1"/>
    <property type="molecule type" value="Genomic_DNA"/>
</dbReference>
<gene>
    <name evidence="1" type="ORF">RIF29_15501</name>
</gene>
<evidence type="ECO:0000313" key="1">
    <source>
        <dbReference type="EMBL" id="KAK7274415.1"/>
    </source>
</evidence>
<protein>
    <submittedName>
        <fullName evidence="1">Uncharacterized protein</fullName>
    </submittedName>
</protein>
<organism evidence="1 2">
    <name type="scientific">Crotalaria pallida</name>
    <name type="common">Smooth rattlebox</name>
    <name type="synonym">Crotalaria striata</name>
    <dbReference type="NCBI Taxonomy" id="3830"/>
    <lineage>
        <taxon>Eukaryota</taxon>
        <taxon>Viridiplantae</taxon>
        <taxon>Streptophyta</taxon>
        <taxon>Embryophyta</taxon>
        <taxon>Tracheophyta</taxon>
        <taxon>Spermatophyta</taxon>
        <taxon>Magnoliopsida</taxon>
        <taxon>eudicotyledons</taxon>
        <taxon>Gunneridae</taxon>
        <taxon>Pentapetalae</taxon>
        <taxon>rosids</taxon>
        <taxon>fabids</taxon>
        <taxon>Fabales</taxon>
        <taxon>Fabaceae</taxon>
        <taxon>Papilionoideae</taxon>
        <taxon>50 kb inversion clade</taxon>
        <taxon>genistoids sensu lato</taxon>
        <taxon>core genistoids</taxon>
        <taxon>Crotalarieae</taxon>
        <taxon>Crotalaria</taxon>
    </lineage>
</organism>
<reference evidence="1 2" key="1">
    <citation type="submission" date="2024-01" db="EMBL/GenBank/DDBJ databases">
        <title>The genomes of 5 underutilized Papilionoideae crops provide insights into root nodulation and disease resistanc.</title>
        <authorList>
            <person name="Yuan L."/>
        </authorList>
    </citation>
    <scope>NUCLEOTIDE SEQUENCE [LARGE SCALE GENOMIC DNA]</scope>
    <source>
        <strain evidence="1">ZHUSHIDOU_FW_LH</strain>
        <tissue evidence="1">Leaf</tissue>
    </source>
</reference>
<keyword evidence="2" id="KW-1185">Reference proteome</keyword>
<proteinExistence type="predicted"/>
<dbReference type="Proteomes" id="UP001372338">
    <property type="component" value="Unassembled WGS sequence"/>
</dbReference>
<dbReference type="AlphaFoldDB" id="A0AAN9FEX8"/>
<sequence>MVWKLGRLLGSLIESSADNINSTNNTAAAVDGFKCIHSVVSMSRIKAKAKASWSDLTGDLFQLILQSLSITHQCKSHARVYAVEGWLAFLNLYCYGRQLLPRLSYSQLSFFNPVSGANRKLPRLPFQSSTIIYFSDLVSHTLVFSSAPHSPDFTVAFLVHFETRRGEPLQLLAFYKRTHK</sequence>
<name>A0AAN9FEX8_CROPI</name>